<comment type="similarity">
    <text evidence="2">Belongs to the major facilitator superfamily.</text>
</comment>
<protein>
    <recommendedName>
        <fullName evidence="8">Major facilitator superfamily (MFS) profile domain-containing protein</fullName>
    </recommendedName>
</protein>
<dbReference type="CDD" id="cd17323">
    <property type="entry name" value="MFS_Tpo1_MDR_like"/>
    <property type="match status" value="1"/>
</dbReference>
<evidence type="ECO:0000256" key="1">
    <source>
        <dbReference type="ARBA" id="ARBA00004141"/>
    </source>
</evidence>
<dbReference type="PANTHER" id="PTHR23502:SF7">
    <property type="entry name" value="DRUG_PROTON ANTIPORTER YHK8-RELATED"/>
    <property type="match status" value="1"/>
</dbReference>
<evidence type="ECO:0000256" key="5">
    <source>
        <dbReference type="ARBA" id="ARBA00023136"/>
    </source>
</evidence>
<feature type="transmembrane region" description="Helical" evidence="7">
    <location>
        <begin position="434"/>
        <end position="456"/>
    </location>
</feature>
<dbReference type="GO" id="GO:0140115">
    <property type="term" value="P:export across plasma membrane"/>
    <property type="evidence" value="ECO:0007669"/>
    <property type="project" value="UniProtKB-ARBA"/>
</dbReference>
<name>A0A0C3I124_OIDMZ</name>
<accession>A0A0C3I124</accession>
<feature type="transmembrane region" description="Helical" evidence="7">
    <location>
        <begin position="155"/>
        <end position="173"/>
    </location>
</feature>
<feature type="transmembrane region" description="Helical" evidence="7">
    <location>
        <begin position="54"/>
        <end position="74"/>
    </location>
</feature>
<evidence type="ECO:0000256" key="2">
    <source>
        <dbReference type="ARBA" id="ARBA00008335"/>
    </source>
</evidence>
<feature type="transmembrane region" description="Helical" evidence="7">
    <location>
        <begin position="319"/>
        <end position="341"/>
    </location>
</feature>
<dbReference type="STRING" id="913774.A0A0C3I124"/>
<dbReference type="GO" id="GO:0042908">
    <property type="term" value="P:xenobiotic transport"/>
    <property type="evidence" value="ECO:0007669"/>
    <property type="project" value="UniProtKB-ARBA"/>
</dbReference>
<feature type="transmembrane region" description="Helical" evidence="7">
    <location>
        <begin position="468"/>
        <end position="488"/>
    </location>
</feature>
<keyword evidence="4 7" id="KW-1133">Transmembrane helix</keyword>
<dbReference type="GO" id="GO:0022857">
    <property type="term" value="F:transmembrane transporter activity"/>
    <property type="evidence" value="ECO:0007669"/>
    <property type="project" value="InterPro"/>
</dbReference>
<dbReference type="FunCoup" id="A0A0C3I124">
    <property type="interactions" value="22"/>
</dbReference>
<dbReference type="FunFam" id="1.20.1250.20:FF:000082">
    <property type="entry name" value="MFS multidrug transporter, putative"/>
    <property type="match status" value="1"/>
</dbReference>
<dbReference type="InterPro" id="IPR036259">
    <property type="entry name" value="MFS_trans_sf"/>
</dbReference>
<keyword evidence="5 7" id="KW-0472">Membrane</keyword>
<dbReference type="InParanoid" id="A0A0C3I124"/>
<dbReference type="InterPro" id="IPR020846">
    <property type="entry name" value="MFS_dom"/>
</dbReference>
<evidence type="ECO:0000256" key="6">
    <source>
        <dbReference type="SAM" id="MobiDB-lite"/>
    </source>
</evidence>
<dbReference type="AlphaFoldDB" id="A0A0C3I124"/>
<feature type="transmembrane region" description="Helical" evidence="7">
    <location>
        <begin position="287"/>
        <end position="313"/>
    </location>
</feature>
<keyword evidence="10" id="KW-1185">Reference proteome</keyword>
<organism evidence="9 10">
    <name type="scientific">Oidiodendron maius (strain Zn)</name>
    <dbReference type="NCBI Taxonomy" id="913774"/>
    <lineage>
        <taxon>Eukaryota</taxon>
        <taxon>Fungi</taxon>
        <taxon>Dikarya</taxon>
        <taxon>Ascomycota</taxon>
        <taxon>Pezizomycotina</taxon>
        <taxon>Leotiomycetes</taxon>
        <taxon>Leotiomycetes incertae sedis</taxon>
        <taxon>Myxotrichaceae</taxon>
        <taxon>Oidiodendron</taxon>
    </lineage>
</organism>
<dbReference type="SUPFAM" id="SSF103473">
    <property type="entry name" value="MFS general substrate transporter"/>
    <property type="match status" value="1"/>
</dbReference>
<dbReference type="InterPro" id="IPR005829">
    <property type="entry name" value="Sugar_transporter_CS"/>
</dbReference>
<proteinExistence type="inferred from homology"/>
<evidence type="ECO:0000313" key="9">
    <source>
        <dbReference type="EMBL" id="KIN08102.1"/>
    </source>
</evidence>
<feature type="transmembrane region" description="Helical" evidence="7">
    <location>
        <begin position="406"/>
        <end position="427"/>
    </location>
</feature>
<feature type="region of interest" description="Disordered" evidence="6">
    <location>
        <begin position="1"/>
        <end position="28"/>
    </location>
</feature>
<reference evidence="9 10" key="1">
    <citation type="submission" date="2014-04" db="EMBL/GenBank/DDBJ databases">
        <authorList>
            <consortium name="DOE Joint Genome Institute"/>
            <person name="Kuo A."/>
            <person name="Martino E."/>
            <person name="Perotto S."/>
            <person name="Kohler A."/>
            <person name="Nagy L.G."/>
            <person name="Floudas D."/>
            <person name="Copeland A."/>
            <person name="Barry K.W."/>
            <person name="Cichocki N."/>
            <person name="Veneault-Fourrey C."/>
            <person name="LaButti K."/>
            <person name="Lindquist E.A."/>
            <person name="Lipzen A."/>
            <person name="Lundell T."/>
            <person name="Morin E."/>
            <person name="Murat C."/>
            <person name="Sun H."/>
            <person name="Tunlid A."/>
            <person name="Henrissat B."/>
            <person name="Grigoriev I.V."/>
            <person name="Hibbett D.S."/>
            <person name="Martin F."/>
            <person name="Nordberg H.P."/>
            <person name="Cantor M.N."/>
            <person name="Hua S.X."/>
        </authorList>
    </citation>
    <scope>NUCLEOTIDE SEQUENCE [LARGE SCALE GENOMIC DNA]</scope>
    <source>
        <strain evidence="9 10">Zn</strain>
    </source>
</reference>
<evidence type="ECO:0000259" key="8">
    <source>
        <dbReference type="PROSITE" id="PS50850"/>
    </source>
</evidence>
<sequence>MSTDQNVRVIGDSVDEEKQLDQAPPSPRENEFLVEWEGANDPLNPRSLPLVRKWFIVIVVSLGSLLVTCASSIYTTTYDQLMNAFGSSQEVVTLGLSLFVFGLAVGPMVLSPLSEFYGRKPIYITSIFFFLIFTIPSAAAQNIQTMLVGRFLDGIAGSAFLCVAAGTVADLFLPAEIQKPMMAYTLAPFLGPVLGPLVGGFINSYISWRWSFYILIIWSFLVLIAVIFVPETFHPVLLARKAEALRKSTGNNAYHSASELARGSRTISQALRQSIYRPFQLLLLEPMCLSLCIYTAFLLGILYLFFGAFPLIFSTNHGFVLWQTGLTFLGLVIGLVAALFTNPLWQRNYHRLVAKANSELAEGEKPQKPEPELRLPPAILGAVLIPISLFWVGWTTYPYVHWVVPILGSIFFGAGIFFVFSGIWTFLVDAYPAYAASALAANTFTRCMFAGAFPLFGDQMYEKLDYQWASSLLAFLAIGMMPFPYLFFRYGKVLREKSSFAHS</sequence>
<dbReference type="Gene3D" id="1.20.1250.20">
    <property type="entry name" value="MFS general substrate transporter like domains"/>
    <property type="match status" value="1"/>
</dbReference>
<comment type="subcellular location">
    <subcellularLocation>
        <location evidence="1">Membrane</location>
        <topology evidence="1">Multi-pass membrane protein</topology>
    </subcellularLocation>
</comment>
<evidence type="ECO:0000256" key="3">
    <source>
        <dbReference type="ARBA" id="ARBA00022692"/>
    </source>
</evidence>
<feature type="transmembrane region" description="Helical" evidence="7">
    <location>
        <begin position="375"/>
        <end position="394"/>
    </location>
</feature>
<feature type="domain" description="Major facilitator superfamily (MFS) profile" evidence="8">
    <location>
        <begin position="56"/>
        <end position="494"/>
    </location>
</feature>
<keyword evidence="3 7" id="KW-0812">Transmembrane</keyword>
<feature type="transmembrane region" description="Helical" evidence="7">
    <location>
        <begin position="185"/>
        <end position="206"/>
    </location>
</feature>
<dbReference type="OrthoDB" id="3561359at2759"/>
<dbReference type="PROSITE" id="PS50850">
    <property type="entry name" value="MFS"/>
    <property type="match status" value="1"/>
</dbReference>
<dbReference type="InterPro" id="IPR011701">
    <property type="entry name" value="MFS"/>
</dbReference>
<dbReference type="EMBL" id="KN832870">
    <property type="protein sequence ID" value="KIN08102.1"/>
    <property type="molecule type" value="Genomic_DNA"/>
</dbReference>
<reference evidence="10" key="2">
    <citation type="submission" date="2015-01" db="EMBL/GenBank/DDBJ databases">
        <title>Evolutionary Origins and Diversification of the Mycorrhizal Mutualists.</title>
        <authorList>
            <consortium name="DOE Joint Genome Institute"/>
            <consortium name="Mycorrhizal Genomics Consortium"/>
            <person name="Kohler A."/>
            <person name="Kuo A."/>
            <person name="Nagy L.G."/>
            <person name="Floudas D."/>
            <person name="Copeland A."/>
            <person name="Barry K.W."/>
            <person name="Cichocki N."/>
            <person name="Veneault-Fourrey C."/>
            <person name="LaButti K."/>
            <person name="Lindquist E.A."/>
            <person name="Lipzen A."/>
            <person name="Lundell T."/>
            <person name="Morin E."/>
            <person name="Murat C."/>
            <person name="Riley R."/>
            <person name="Ohm R."/>
            <person name="Sun H."/>
            <person name="Tunlid A."/>
            <person name="Henrissat B."/>
            <person name="Grigoriev I.V."/>
            <person name="Hibbett D.S."/>
            <person name="Martin F."/>
        </authorList>
    </citation>
    <scope>NUCLEOTIDE SEQUENCE [LARGE SCALE GENOMIC DNA]</scope>
    <source>
        <strain evidence="10">Zn</strain>
    </source>
</reference>
<dbReference type="Pfam" id="PF07690">
    <property type="entry name" value="MFS_1"/>
    <property type="match status" value="1"/>
</dbReference>
<dbReference type="GO" id="GO:0005886">
    <property type="term" value="C:plasma membrane"/>
    <property type="evidence" value="ECO:0007669"/>
    <property type="project" value="TreeGrafter"/>
</dbReference>
<dbReference type="PROSITE" id="PS00216">
    <property type="entry name" value="SUGAR_TRANSPORT_1"/>
    <property type="match status" value="1"/>
</dbReference>
<feature type="transmembrane region" description="Helical" evidence="7">
    <location>
        <begin position="94"/>
        <end position="110"/>
    </location>
</feature>
<evidence type="ECO:0000313" key="10">
    <source>
        <dbReference type="Proteomes" id="UP000054321"/>
    </source>
</evidence>
<feature type="transmembrane region" description="Helical" evidence="7">
    <location>
        <begin position="212"/>
        <end position="238"/>
    </location>
</feature>
<evidence type="ECO:0000256" key="4">
    <source>
        <dbReference type="ARBA" id="ARBA00022989"/>
    </source>
</evidence>
<evidence type="ECO:0000256" key="7">
    <source>
        <dbReference type="SAM" id="Phobius"/>
    </source>
</evidence>
<gene>
    <name evidence="9" type="ORF">OIDMADRAFT_187267</name>
</gene>
<dbReference type="HOGENOM" id="CLU_008455_11_5_1"/>
<dbReference type="Proteomes" id="UP000054321">
    <property type="component" value="Unassembled WGS sequence"/>
</dbReference>
<dbReference type="PANTHER" id="PTHR23502">
    <property type="entry name" value="MAJOR FACILITATOR SUPERFAMILY"/>
    <property type="match status" value="1"/>
</dbReference>
<feature type="transmembrane region" description="Helical" evidence="7">
    <location>
        <begin position="122"/>
        <end position="143"/>
    </location>
</feature>